<dbReference type="SUPFAM" id="SSF69786">
    <property type="entry name" value="YggU-like"/>
    <property type="match status" value="1"/>
</dbReference>
<dbReference type="Pfam" id="PF02594">
    <property type="entry name" value="DUF167"/>
    <property type="match status" value="1"/>
</dbReference>
<proteinExistence type="inferred from homology"/>
<dbReference type="RefSeq" id="WP_379901060.1">
    <property type="nucleotide sequence ID" value="NZ_JBHRTR010000028.1"/>
</dbReference>
<dbReference type="Gene3D" id="3.30.1200.10">
    <property type="entry name" value="YggU-like"/>
    <property type="match status" value="1"/>
</dbReference>
<evidence type="ECO:0000313" key="3">
    <source>
        <dbReference type="EMBL" id="MFC3228183.1"/>
    </source>
</evidence>
<keyword evidence="4" id="KW-1185">Reference proteome</keyword>
<gene>
    <name evidence="3" type="ORF">ACFOGJ_13140</name>
</gene>
<dbReference type="EMBL" id="JBHRTR010000028">
    <property type="protein sequence ID" value="MFC3228183.1"/>
    <property type="molecule type" value="Genomic_DNA"/>
</dbReference>
<name>A0ABV7L0V3_9PROT</name>
<organism evidence="3 4">
    <name type="scientific">Marinibaculum pumilum</name>
    <dbReference type="NCBI Taxonomy" id="1766165"/>
    <lineage>
        <taxon>Bacteria</taxon>
        <taxon>Pseudomonadati</taxon>
        <taxon>Pseudomonadota</taxon>
        <taxon>Alphaproteobacteria</taxon>
        <taxon>Rhodospirillales</taxon>
        <taxon>Rhodospirillaceae</taxon>
        <taxon>Marinibaculum</taxon>
    </lineage>
</organism>
<evidence type="ECO:0000313" key="4">
    <source>
        <dbReference type="Proteomes" id="UP001595528"/>
    </source>
</evidence>
<reference evidence="4" key="1">
    <citation type="journal article" date="2019" name="Int. J. Syst. Evol. Microbiol.">
        <title>The Global Catalogue of Microorganisms (GCM) 10K type strain sequencing project: providing services to taxonomists for standard genome sequencing and annotation.</title>
        <authorList>
            <consortium name="The Broad Institute Genomics Platform"/>
            <consortium name="The Broad Institute Genome Sequencing Center for Infectious Disease"/>
            <person name="Wu L."/>
            <person name="Ma J."/>
        </authorList>
    </citation>
    <scope>NUCLEOTIDE SEQUENCE [LARGE SCALE GENOMIC DNA]</scope>
    <source>
        <strain evidence="4">KCTC 42964</strain>
    </source>
</reference>
<comment type="similarity">
    <text evidence="1 2">Belongs to the UPF0235 family.</text>
</comment>
<dbReference type="InterPro" id="IPR036591">
    <property type="entry name" value="YggU-like_sf"/>
</dbReference>
<accession>A0ABV7L0V3</accession>
<comment type="caution">
    <text evidence="3">The sequence shown here is derived from an EMBL/GenBank/DDBJ whole genome shotgun (WGS) entry which is preliminary data.</text>
</comment>
<evidence type="ECO:0000256" key="2">
    <source>
        <dbReference type="HAMAP-Rule" id="MF_00634"/>
    </source>
</evidence>
<sequence length="115" mass="11672">MAEDSVTGPVTGGGDGLRIAVRVVPKASGDAVAGLRVDGRGCAALLVRVTAVPEKGKANAAVRRLLARALKVAPGSLDLLSGETDRNKIWRLDPAAGLTAPEVARRLGLADAEAP</sequence>
<dbReference type="HAMAP" id="MF_00634">
    <property type="entry name" value="UPF0235"/>
    <property type="match status" value="1"/>
</dbReference>
<dbReference type="InterPro" id="IPR003746">
    <property type="entry name" value="DUF167"/>
</dbReference>
<dbReference type="NCBIfam" id="TIGR00251">
    <property type="entry name" value="DUF167 family protein"/>
    <property type="match status" value="1"/>
</dbReference>
<dbReference type="Proteomes" id="UP001595528">
    <property type="component" value="Unassembled WGS sequence"/>
</dbReference>
<dbReference type="SMART" id="SM01152">
    <property type="entry name" value="DUF167"/>
    <property type="match status" value="1"/>
</dbReference>
<evidence type="ECO:0000256" key="1">
    <source>
        <dbReference type="ARBA" id="ARBA00010364"/>
    </source>
</evidence>
<protein>
    <recommendedName>
        <fullName evidence="2">UPF0235 protein ACFOGJ_13140</fullName>
    </recommendedName>
</protein>